<evidence type="ECO:0000313" key="10">
    <source>
        <dbReference type="Proteomes" id="UP000265419"/>
    </source>
</evidence>
<accession>A0A399JDP6</accession>
<feature type="transmembrane region" description="Helical" evidence="8">
    <location>
        <begin position="86"/>
        <end position="106"/>
    </location>
</feature>
<dbReference type="InterPro" id="IPR037185">
    <property type="entry name" value="EmrE-like"/>
</dbReference>
<dbReference type="EMBL" id="QQXK01000004">
    <property type="protein sequence ID" value="RII43344.1"/>
    <property type="molecule type" value="Genomic_DNA"/>
</dbReference>
<dbReference type="InterPro" id="IPR045324">
    <property type="entry name" value="Small_multidrug_res"/>
</dbReference>
<keyword evidence="5 8" id="KW-1133">Transmembrane helix</keyword>
<evidence type="ECO:0000256" key="6">
    <source>
        <dbReference type="ARBA" id="ARBA00023136"/>
    </source>
</evidence>
<evidence type="ECO:0000313" key="9">
    <source>
        <dbReference type="EMBL" id="RII43344.1"/>
    </source>
</evidence>
<comment type="subcellular location">
    <subcellularLocation>
        <location evidence="1 7">Cell membrane</location>
        <topology evidence="1 7">Multi-pass membrane protein</topology>
    </subcellularLocation>
</comment>
<gene>
    <name evidence="9" type="ORF">DWB68_03015</name>
</gene>
<keyword evidence="4 7" id="KW-0812">Transmembrane</keyword>
<proteinExistence type="inferred from homology"/>
<feature type="transmembrane region" description="Helical" evidence="8">
    <location>
        <begin position="59"/>
        <end position="80"/>
    </location>
</feature>
<evidence type="ECO:0000256" key="7">
    <source>
        <dbReference type="RuleBase" id="RU003942"/>
    </source>
</evidence>
<comment type="caution">
    <text evidence="9">The sequence shown here is derived from an EMBL/GenBank/DDBJ whole genome shotgun (WGS) entry which is preliminary data.</text>
</comment>
<dbReference type="Pfam" id="PF00893">
    <property type="entry name" value="Multi_Drug_Res"/>
    <property type="match status" value="1"/>
</dbReference>
<dbReference type="Gene3D" id="1.10.3730.20">
    <property type="match status" value="1"/>
</dbReference>
<dbReference type="InterPro" id="IPR000390">
    <property type="entry name" value="Small_drug/metabolite_transptr"/>
</dbReference>
<keyword evidence="6 8" id="KW-0472">Membrane</keyword>
<dbReference type="PANTHER" id="PTHR30561:SF1">
    <property type="entry name" value="MULTIDRUG TRANSPORTER EMRE"/>
    <property type="match status" value="1"/>
</dbReference>
<evidence type="ECO:0000256" key="2">
    <source>
        <dbReference type="ARBA" id="ARBA00022448"/>
    </source>
</evidence>
<dbReference type="AlphaFoldDB" id="A0A399JDP6"/>
<keyword evidence="3" id="KW-1003">Cell membrane</keyword>
<keyword evidence="10" id="KW-1185">Reference proteome</keyword>
<evidence type="ECO:0000256" key="8">
    <source>
        <dbReference type="SAM" id="Phobius"/>
    </source>
</evidence>
<evidence type="ECO:0000256" key="5">
    <source>
        <dbReference type="ARBA" id="ARBA00022989"/>
    </source>
</evidence>
<sequence length="108" mass="11295">MVAYLALAGAIVVEVASTLSLQHSDGFRKKRWIVPVLAGYGIAYTLLSVSLAHGMPLGVAYGLWTACGVALTAILARILFKQPLTWLMSLGIAAIMCGVALVELGAAH</sequence>
<organism evidence="9 10">
    <name type="scientific">Galactobacter valiniphilus</name>
    <dbReference type="NCBI Taxonomy" id="2676122"/>
    <lineage>
        <taxon>Bacteria</taxon>
        <taxon>Bacillati</taxon>
        <taxon>Actinomycetota</taxon>
        <taxon>Actinomycetes</taxon>
        <taxon>Micrococcales</taxon>
        <taxon>Micrococcaceae</taxon>
        <taxon>Galactobacter</taxon>
    </lineage>
</organism>
<comment type="similarity">
    <text evidence="7">Belongs to the drug/metabolite transporter (DMT) superfamily. Small multidrug resistance (SMR) (TC 2.A.7.1) family.</text>
</comment>
<protein>
    <submittedName>
        <fullName evidence="9">QacE family quaternary ammonium compound efflux SMR transporter</fullName>
    </submittedName>
</protein>
<name>A0A399JDP6_9MICC</name>
<dbReference type="Proteomes" id="UP000265419">
    <property type="component" value="Unassembled WGS sequence"/>
</dbReference>
<evidence type="ECO:0000256" key="1">
    <source>
        <dbReference type="ARBA" id="ARBA00004651"/>
    </source>
</evidence>
<dbReference type="GO" id="GO:0005886">
    <property type="term" value="C:plasma membrane"/>
    <property type="evidence" value="ECO:0007669"/>
    <property type="project" value="UniProtKB-SubCell"/>
</dbReference>
<feature type="transmembrane region" description="Helical" evidence="8">
    <location>
        <begin position="32"/>
        <end position="52"/>
    </location>
</feature>
<evidence type="ECO:0000256" key="4">
    <source>
        <dbReference type="ARBA" id="ARBA00022692"/>
    </source>
</evidence>
<evidence type="ECO:0000256" key="3">
    <source>
        <dbReference type="ARBA" id="ARBA00022475"/>
    </source>
</evidence>
<dbReference type="GO" id="GO:0022857">
    <property type="term" value="F:transmembrane transporter activity"/>
    <property type="evidence" value="ECO:0007669"/>
    <property type="project" value="InterPro"/>
</dbReference>
<dbReference type="SUPFAM" id="SSF103481">
    <property type="entry name" value="Multidrug resistance efflux transporter EmrE"/>
    <property type="match status" value="1"/>
</dbReference>
<keyword evidence="2" id="KW-0813">Transport</keyword>
<dbReference type="PANTHER" id="PTHR30561">
    <property type="entry name" value="SMR FAMILY PROTON-DEPENDENT DRUG EFFLUX TRANSPORTER SUGE"/>
    <property type="match status" value="1"/>
</dbReference>
<reference evidence="9 10" key="1">
    <citation type="submission" date="2018-07" db="EMBL/GenBank/DDBJ databases">
        <title>Arthrobacter sp. nov., isolated from raw cow's milk with high bacterial count.</title>
        <authorList>
            <person name="Hahne J."/>
            <person name="Isele D."/>
            <person name="Lipski A."/>
        </authorList>
    </citation>
    <scope>NUCLEOTIDE SEQUENCE [LARGE SCALE GENOMIC DNA]</scope>
    <source>
        <strain evidence="9 10">JZ R-35</strain>
    </source>
</reference>